<dbReference type="PANTHER" id="PTHR46390">
    <property type="entry name" value="MANNOSE-1-PHOSPHATE GUANYLYLTRANSFERASE"/>
    <property type="match status" value="1"/>
</dbReference>
<dbReference type="AlphaFoldDB" id="A0A383D9E4"/>
<reference evidence="2" key="1">
    <citation type="submission" date="2018-05" db="EMBL/GenBank/DDBJ databases">
        <authorList>
            <person name="Lanie J.A."/>
            <person name="Ng W.-L."/>
            <person name="Kazmierczak K.M."/>
            <person name="Andrzejewski T.M."/>
            <person name="Davidsen T.M."/>
            <person name="Wayne K.J."/>
            <person name="Tettelin H."/>
            <person name="Glass J.I."/>
            <person name="Rusch D."/>
            <person name="Podicherti R."/>
            <person name="Tsui H.-C.T."/>
            <person name="Winkler M.E."/>
        </authorList>
    </citation>
    <scope>NUCLEOTIDE SEQUENCE</scope>
</reference>
<dbReference type="InterPro" id="IPR051161">
    <property type="entry name" value="Mannose-6P_isomerase_type2"/>
</dbReference>
<proteinExistence type="predicted"/>
<evidence type="ECO:0000259" key="1">
    <source>
        <dbReference type="Pfam" id="PF00483"/>
    </source>
</evidence>
<organism evidence="2">
    <name type="scientific">marine metagenome</name>
    <dbReference type="NCBI Taxonomy" id="408172"/>
    <lineage>
        <taxon>unclassified sequences</taxon>
        <taxon>metagenomes</taxon>
        <taxon>ecological metagenomes</taxon>
    </lineage>
</organism>
<evidence type="ECO:0000313" key="2">
    <source>
        <dbReference type="EMBL" id="SVE40899.1"/>
    </source>
</evidence>
<protein>
    <recommendedName>
        <fullName evidence="1">Nucleotidyl transferase domain-containing protein</fullName>
    </recommendedName>
</protein>
<sequence length="220" mass="24962">MNSMYHIILAGGSGSRFWPKSRKDKPKQLLKILGDDTMIRLTYNRLEKISDKNHILVVASKELSKQISKEIPEIPKENYIIEPSGKNTAPAIGLAALHVFKRDSNAIMGIYPADHIIMGDTKFKAIISSARKMVEKKASLITIGIKPTYPSTGYGYIQYDIREKTEGEEIYKVNTFAEKPSKETAEKFLNSGKFLWNGGMFIWKAEIILLEMKTFMCELH</sequence>
<dbReference type="InterPro" id="IPR049577">
    <property type="entry name" value="GMPP_N"/>
</dbReference>
<dbReference type="EMBL" id="UINC01215280">
    <property type="protein sequence ID" value="SVE40899.1"/>
    <property type="molecule type" value="Genomic_DNA"/>
</dbReference>
<gene>
    <name evidence="2" type="ORF">METZ01_LOCUS493753</name>
</gene>
<accession>A0A383D9E4</accession>
<dbReference type="InterPro" id="IPR029044">
    <property type="entry name" value="Nucleotide-diphossugar_trans"/>
</dbReference>
<dbReference type="SUPFAM" id="SSF53448">
    <property type="entry name" value="Nucleotide-diphospho-sugar transferases"/>
    <property type="match status" value="1"/>
</dbReference>
<dbReference type="Pfam" id="PF00483">
    <property type="entry name" value="NTP_transferase"/>
    <property type="match status" value="1"/>
</dbReference>
<feature type="domain" description="Nucleotidyl transferase" evidence="1">
    <location>
        <begin position="7"/>
        <end position="206"/>
    </location>
</feature>
<dbReference type="GO" id="GO:0009298">
    <property type="term" value="P:GDP-mannose biosynthetic process"/>
    <property type="evidence" value="ECO:0007669"/>
    <property type="project" value="TreeGrafter"/>
</dbReference>
<dbReference type="PANTHER" id="PTHR46390:SF1">
    <property type="entry name" value="MANNOSE-1-PHOSPHATE GUANYLYLTRANSFERASE"/>
    <property type="match status" value="1"/>
</dbReference>
<dbReference type="InterPro" id="IPR005835">
    <property type="entry name" value="NTP_transferase_dom"/>
</dbReference>
<dbReference type="GO" id="GO:0004475">
    <property type="term" value="F:mannose-1-phosphate guanylyltransferase (GTP) activity"/>
    <property type="evidence" value="ECO:0007669"/>
    <property type="project" value="InterPro"/>
</dbReference>
<feature type="non-terminal residue" evidence="2">
    <location>
        <position position="220"/>
    </location>
</feature>
<dbReference type="CDD" id="cd02509">
    <property type="entry name" value="GDP-M1P_Guanylyltransferase"/>
    <property type="match status" value="1"/>
</dbReference>
<dbReference type="Gene3D" id="3.90.550.10">
    <property type="entry name" value="Spore Coat Polysaccharide Biosynthesis Protein SpsA, Chain A"/>
    <property type="match status" value="1"/>
</dbReference>
<name>A0A383D9E4_9ZZZZ</name>